<dbReference type="InParanoid" id="A0A409X0Q2"/>
<organism evidence="2 3">
    <name type="scientific">Psilocybe cyanescens</name>
    <dbReference type="NCBI Taxonomy" id="93625"/>
    <lineage>
        <taxon>Eukaryota</taxon>
        <taxon>Fungi</taxon>
        <taxon>Dikarya</taxon>
        <taxon>Basidiomycota</taxon>
        <taxon>Agaricomycotina</taxon>
        <taxon>Agaricomycetes</taxon>
        <taxon>Agaricomycetidae</taxon>
        <taxon>Agaricales</taxon>
        <taxon>Agaricineae</taxon>
        <taxon>Strophariaceae</taxon>
        <taxon>Psilocybe</taxon>
    </lineage>
</organism>
<gene>
    <name evidence="2" type="ORF">CVT25_011563</name>
</gene>
<dbReference type="EMBL" id="NHYD01002898">
    <property type="protein sequence ID" value="PPQ84306.1"/>
    <property type="molecule type" value="Genomic_DNA"/>
</dbReference>
<dbReference type="Proteomes" id="UP000283269">
    <property type="component" value="Unassembled WGS sequence"/>
</dbReference>
<protein>
    <submittedName>
        <fullName evidence="2">Uncharacterized protein</fullName>
    </submittedName>
</protein>
<sequence length="97" mass="9864">MGGIGFWPLWSDGAMGEVGDVLVGGRPMERRPASDSFSASDSEPSLSLPSPCLAFLPLLLFPSYASALPSHASASAFKTTAVVVATPVTLVVAAAAE</sequence>
<accession>A0A409X0Q2</accession>
<reference evidence="2 3" key="1">
    <citation type="journal article" date="2018" name="Evol. Lett.">
        <title>Horizontal gene cluster transfer increased hallucinogenic mushroom diversity.</title>
        <authorList>
            <person name="Reynolds H.T."/>
            <person name="Vijayakumar V."/>
            <person name="Gluck-Thaler E."/>
            <person name="Korotkin H.B."/>
            <person name="Matheny P.B."/>
            <person name="Slot J.C."/>
        </authorList>
    </citation>
    <scope>NUCLEOTIDE SEQUENCE [LARGE SCALE GENOMIC DNA]</scope>
    <source>
        <strain evidence="2 3">2631</strain>
    </source>
</reference>
<feature type="region of interest" description="Disordered" evidence="1">
    <location>
        <begin position="24"/>
        <end position="46"/>
    </location>
</feature>
<evidence type="ECO:0000313" key="3">
    <source>
        <dbReference type="Proteomes" id="UP000283269"/>
    </source>
</evidence>
<comment type="caution">
    <text evidence="2">The sequence shown here is derived from an EMBL/GenBank/DDBJ whole genome shotgun (WGS) entry which is preliminary data.</text>
</comment>
<dbReference type="AlphaFoldDB" id="A0A409X0Q2"/>
<feature type="compositionally biased region" description="Low complexity" evidence="1">
    <location>
        <begin position="34"/>
        <end position="46"/>
    </location>
</feature>
<evidence type="ECO:0000313" key="2">
    <source>
        <dbReference type="EMBL" id="PPQ84306.1"/>
    </source>
</evidence>
<proteinExistence type="predicted"/>
<name>A0A409X0Q2_PSICY</name>
<evidence type="ECO:0000256" key="1">
    <source>
        <dbReference type="SAM" id="MobiDB-lite"/>
    </source>
</evidence>
<keyword evidence="3" id="KW-1185">Reference proteome</keyword>